<dbReference type="Gene3D" id="1.10.3680.10">
    <property type="entry name" value="TerB-like"/>
    <property type="match status" value="1"/>
</dbReference>
<dbReference type="InterPro" id="IPR007791">
    <property type="entry name" value="DjlA_N"/>
</dbReference>
<dbReference type="EMBL" id="BAABDS010000010">
    <property type="protein sequence ID" value="GAA3704105.1"/>
    <property type="molecule type" value="Genomic_DNA"/>
</dbReference>
<dbReference type="Pfam" id="PF05099">
    <property type="entry name" value="TerB"/>
    <property type="match status" value="1"/>
</dbReference>
<proteinExistence type="predicted"/>
<comment type="caution">
    <text evidence="2">The sequence shown here is derived from an EMBL/GenBank/DDBJ whole genome shotgun (WGS) entry which is preliminary data.</text>
</comment>
<dbReference type="InterPro" id="IPR029024">
    <property type="entry name" value="TerB-like"/>
</dbReference>
<dbReference type="Proteomes" id="UP001501479">
    <property type="component" value="Unassembled WGS sequence"/>
</dbReference>
<gene>
    <name evidence="2" type="ORF">GCM10022421_08650</name>
</gene>
<evidence type="ECO:0000259" key="1">
    <source>
        <dbReference type="Pfam" id="PF05099"/>
    </source>
</evidence>
<evidence type="ECO:0000313" key="3">
    <source>
        <dbReference type="Proteomes" id="UP001501479"/>
    </source>
</evidence>
<sequence>MLSKLFGKKTAQAKAEVQKFNNRDLMEAIVGGSLLIAYADGELEDAELANLEAQIQANPSLDHFGPEIGKTINRFTAMFDAGFRIGKMKVLREIADIKNTPQEAEEVFVTMITIAEADGEIEPAELEILKEVGRVLGVSLKEYGLDAA</sequence>
<reference evidence="3" key="1">
    <citation type="journal article" date="2019" name="Int. J. Syst. Evol. Microbiol.">
        <title>The Global Catalogue of Microorganisms (GCM) 10K type strain sequencing project: providing services to taxonomists for standard genome sequencing and annotation.</title>
        <authorList>
            <consortium name="The Broad Institute Genomics Platform"/>
            <consortium name="The Broad Institute Genome Sequencing Center for Infectious Disease"/>
            <person name="Wu L."/>
            <person name="Ma J."/>
        </authorList>
    </citation>
    <scope>NUCLEOTIDE SEQUENCE [LARGE SCALE GENOMIC DNA]</scope>
    <source>
        <strain evidence="3">JCM 17329</strain>
    </source>
</reference>
<feature type="domain" description="Co-chaperone DjlA N-terminal" evidence="1">
    <location>
        <begin position="28"/>
        <end position="142"/>
    </location>
</feature>
<accession>A0ABP7DID0</accession>
<organism evidence="2 3">
    <name type="scientific">Oceanisphaera sediminis</name>
    <dbReference type="NCBI Taxonomy" id="981381"/>
    <lineage>
        <taxon>Bacteria</taxon>
        <taxon>Pseudomonadati</taxon>
        <taxon>Pseudomonadota</taxon>
        <taxon>Gammaproteobacteria</taxon>
        <taxon>Aeromonadales</taxon>
        <taxon>Aeromonadaceae</taxon>
        <taxon>Oceanisphaera</taxon>
    </lineage>
</organism>
<dbReference type="SUPFAM" id="SSF158682">
    <property type="entry name" value="TerB-like"/>
    <property type="match status" value="1"/>
</dbReference>
<dbReference type="CDD" id="cd07176">
    <property type="entry name" value="terB"/>
    <property type="match status" value="1"/>
</dbReference>
<evidence type="ECO:0000313" key="2">
    <source>
        <dbReference type="EMBL" id="GAA3704105.1"/>
    </source>
</evidence>
<name>A0ABP7DID0_9GAMM</name>
<dbReference type="RefSeq" id="WP_344962758.1">
    <property type="nucleotide sequence ID" value="NZ_BAABDS010000010.1"/>
</dbReference>
<protein>
    <submittedName>
        <fullName evidence="2">Tellurite resistance TerB family protein</fullName>
    </submittedName>
</protein>
<keyword evidence="3" id="KW-1185">Reference proteome</keyword>